<dbReference type="Proteomes" id="UP000053593">
    <property type="component" value="Unassembled WGS sequence"/>
</dbReference>
<evidence type="ECO:0000313" key="1">
    <source>
        <dbReference type="EMBL" id="KIK61954.1"/>
    </source>
</evidence>
<keyword evidence="2" id="KW-1185">Reference proteome</keyword>
<dbReference type="EMBL" id="KN834769">
    <property type="protein sequence ID" value="KIK61954.1"/>
    <property type="molecule type" value="Genomic_DNA"/>
</dbReference>
<dbReference type="HOGENOM" id="CLU_2171359_0_0_1"/>
<proteinExistence type="predicted"/>
<evidence type="ECO:0000313" key="2">
    <source>
        <dbReference type="Proteomes" id="UP000053593"/>
    </source>
</evidence>
<organism evidence="1 2">
    <name type="scientific">Collybiopsis luxurians FD-317 M1</name>
    <dbReference type="NCBI Taxonomy" id="944289"/>
    <lineage>
        <taxon>Eukaryota</taxon>
        <taxon>Fungi</taxon>
        <taxon>Dikarya</taxon>
        <taxon>Basidiomycota</taxon>
        <taxon>Agaricomycotina</taxon>
        <taxon>Agaricomycetes</taxon>
        <taxon>Agaricomycetidae</taxon>
        <taxon>Agaricales</taxon>
        <taxon>Marasmiineae</taxon>
        <taxon>Omphalotaceae</taxon>
        <taxon>Collybiopsis</taxon>
        <taxon>Collybiopsis luxurians</taxon>
    </lineage>
</organism>
<dbReference type="AlphaFoldDB" id="A0A0D0CH24"/>
<sequence length="110" mass="12220">MRATIAVPTADESVNEAAWSRSCGGFCCGVSLVLPILLGRKFFGYYMIRACLIAGRAVGRLNKRRQRCRNEESRASTWWLIAKRGLLSLVGSFQMAILGGCHSFSRQRCC</sequence>
<accession>A0A0D0CH24</accession>
<gene>
    <name evidence="1" type="ORF">GYMLUDRAFT_560196</name>
</gene>
<reference evidence="1 2" key="1">
    <citation type="submission" date="2014-04" db="EMBL/GenBank/DDBJ databases">
        <title>Evolutionary Origins and Diversification of the Mycorrhizal Mutualists.</title>
        <authorList>
            <consortium name="DOE Joint Genome Institute"/>
            <consortium name="Mycorrhizal Genomics Consortium"/>
            <person name="Kohler A."/>
            <person name="Kuo A."/>
            <person name="Nagy L.G."/>
            <person name="Floudas D."/>
            <person name="Copeland A."/>
            <person name="Barry K.W."/>
            <person name="Cichocki N."/>
            <person name="Veneault-Fourrey C."/>
            <person name="LaButti K."/>
            <person name="Lindquist E.A."/>
            <person name="Lipzen A."/>
            <person name="Lundell T."/>
            <person name="Morin E."/>
            <person name="Murat C."/>
            <person name="Riley R."/>
            <person name="Ohm R."/>
            <person name="Sun H."/>
            <person name="Tunlid A."/>
            <person name="Henrissat B."/>
            <person name="Grigoriev I.V."/>
            <person name="Hibbett D.S."/>
            <person name="Martin F."/>
        </authorList>
    </citation>
    <scope>NUCLEOTIDE SEQUENCE [LARGE SCALE GENOMIC DNA]</scope>
    <source>
        <strain evidence="1 2">FD-317 M1</strain>
    </source>
</reference>
<protein>
    <submittedName>
        <fullName evidence="1">Uncharacterized protein</fullName>
    </submittedName>
</protein>
<name>A0A0D0CH24_9AGAR</name>